<keyword evidence="5" id="KW-0805">Transcription regulation</keyword>
<keyword evidence="6" id="KW-0472">Membrane</keyword>
<dbReference type="RefSeq" id="WP_072738839.1">
    <property type="nucleotide sequence ID" value="NZ_CP048813.1"/>
</dbReference>
<evidence type="ECO:0000256" key="3">
    <source>
        <dbReference type="ARBA" id="ARBA00022692"/>
    </source>
</evidence>
<dbReference type="Pfam" id="PF22618">
    <property type="entry name" value="RskA_N"/>
    <property type="match status" value="1"/>
</dbReference>
<feature type="domain" description="Anti-sigma K factor RskA C-terminal" evidence="10">
    <location>
        <begin position="110"/>
        <end position="245"/>
    </location>
</feature>
<dbReference type="Proteomes" id="UP000183263">
    <property type="component" value="Unassembled WGS sequence"/>
</dbReference>
<evidence type="ECO:0000259" key="10">
    <source>
        <dbReference type="Pfam" id="PF10099"/>
    </source>
</evidence>
<dbReference type="GO" id="GO:0005886">
    <property type="term" value="C:plasma membrane"/>
    <property type="evidence" value="ECO:0007669"/>
    <property type="project" value="UniProtKB-SubCell"/>
</dbReference>
<protein>
    <recommendedName>
        <fullName evidence="9">Regulator of SigK</fullName>
    </recommendedName>
    <alternativeName>
        <fullName evidence="8">Sigma-K anti-sigma factor RskA</fullName>
    </alternativeName>
</protein>
<evidence type="ECO:0000256" key="1">
    <source>
        <dbReference type="ARBA" id="ARBA00004162"/>
    </source>
</evidence>
<evidence type="ECO:0000313" key="13">
    <source>
        <dbReference type="Proteomes" id="UP000183263"/>
    </source>
</evidence>
<proteinExistence type="predicted"/>
<dbReference type="GO" id="GO:0016989">
    <property type="term" value="F:sigma factor antagonist activity"/>
    <property type="evidence" value="ECO:0007669"/>
    <property type="project" value="TreeGrafter"/>
</dbReference>
<accession>A0A1G8QGI9</accession>
<dbReference type="EMBL" id="FNDN01000015">
    <property type="protein sequence ID" value="SDJ03545.1"/>
    <property type="molecule type" value="Genomic_DNA"/>
</dbReference>
<keyword evidence="13" id="KW-1185">Reference proteome</keyword>
<keyword evidence="7" id="KW-0804">Transcription</keyword>
<evidence type="ECO:0000256" key="2">
    <source>
        <dbReference type="ARBA" id="ARBA00022475"/>
    </source>
</evidence>
<gene>
    <name evidence="12" type="ORF">SAMN05444695_11516</name>
</gene>
<dbReference type="InterPro" id="IPR018764">
    <property type="entry name" value="RskA_C"/>
</dbReference>
<keyword evidence="4" id="KW-1133">Transmembrane helix</keyword>
<evidence type="ECO:0000313" key="12">
    <source>
        <dbReference type="EMBL" id="SDJ03545.1"/>
    </source>
</evidence>
<dbReference type="Gene3D" id="1.10.10.1320">
    <property type="entry name" value="Anti-sigma factor, zinc-finger domain"/>
    <property type="match status" value="1"/>
</dbReference>
<reference evidence="12 13" key="1">
    <citation type="submission" date="2016-10" db="EMBL/GenBank/DDBJ databases">
        <authorList>
            <person name="de Groot N.N."/>
        </authorList>
    </citation>
    <scope>NUCLEOTIDE SEQUENCE [LARGE SCALE GENOMIC DNA]</scope>
    <source>
        <strain evidence="12 13">DSM 44892</strain>
    </source>
</reference>
<evidence type="ECO:0000256" key="9">
    <source>
        <dbReference type="ARBA" id="ARBA00030803"/>
    </source>
</evidence>
<organism evidence="12 13">
    <name type="scientific">Rhodococcus triatomae</name>
    <dbReference type="NCBI Taxonomy" id="300028"/>
    <lineage>
        <taxon>Bacteria</taxon>
        <taxon>Bacillati</taxon>
        <taxon>Actinomycetota</taxon>
        <taxon>Actinomycetes</taxon>
        <taxon>Mycobacteriales</taxon>
        <taxon>Nocardiaceae</taxon>
        <taxon>Rhodococcus</taxon>
    </lineage>
</organism>
<dbReference type="InterPro" id="IPR053877">
    <property type="entry name" value="RskA_N"/>
</dbReference>
<dbReference type="PANTHER" id="PTHR37461:SF1">
    <property type="entry name" value="ANTI-SIGMA-K FACTOR RSKA"/>
    <property type="match status" value="1"/>
</dbReference>
<feature type="domain" description="Anti-sigma-K factor RskA N-terminal" evidence="11">
    <location>
        <begin position="16"/>
        <end position="63"/>
    </location>
</feature>
<evidence type="ECO:0000256" key="4">
    <source>
        <dbReference type="ARBA" id="ARBA00022989"/>
    </source>
</evidence>
<keyword evidence="3" id="KW-0812">Transmembrane</keyword>
<comment type="subcellular location">
    <subcellularLocation>
        <location evidence="1">Cell membrane</location>
        <topology evidence="1">Single-pass membrane protein</topology>
    </subcellularLocation>
</comment>
<evidence type="ECO:0000259" key="11">
    <source>
        <dbReference type="Pfam" id="PF22618"/>
    </source>
</evidence>
<evidence type="ECO:0000256" key="5">
    <source>
        <dbReference type="ARBA" id="ARBA00023015"/>
    </source>
</evidence>
<dbReference type="GO" id="GO:0006417">
    <property type="term" value="P:regulation of translation"/>
    <property type="evidence" value="ECO:0007669"/>
    <property type="project" value="TreeGrafter"/>
</dbReference>
<evidence type="ECO:0000256" key="6">
    <source>
        <dbReference type="ARBA" id="ARBA00023136"/>
    </source>
</evidence>
<evidence type="ECO:0000256" key="8">
    <source>
        <dbReference type="ARBA" id="ARBA00029829"/>
    </source>
</evidence>
<name>A0A1G8QGI9_9NOCA</name>
<dbReference type="Pfam" id="PF10099">
    <property type="entry name" value="RskA_C"/>
    <property type="match status" value="1"/>
</dbReference>
<dbReference type="InterPro" id="IPR041916">
    <property type="entry name" value="Anti_sigma_zinc_sf"/>
</dbReference>
<keyword evidence="2" id="KW-1003">Cell membrane</keyword>
<dbReference type="AlphaFoldDB" id="A0A1G8QGI9"/>
<dbReference type="InterPro" id="IPR051474">
    <property type="entry name" value="Anti-sigma-K/W_factor"/>
</dbReference>
<evidence type="ECO:0000256" key="7">
    <source>
        <dbReference type="ARBA" id="ARBA00023163"/>
    </source>
</evidence>
<sequence length="253" mass="26331">MTEPRDLQPNEPLDDLVDFAAPYALDAVDDTERHAIETAVERASAPVRERFDDAVREAREVMAAQSDATALAPPPELYDRIIAELTAPADENVVALDARRKQRNRLLGVAAAAAVVVAIGVGVVTIGTHGGDQPPTPTPGVSDVFAADDVRTAVAPIDGGGTATLVYSRTADAAVLVMNDVPPPPTGSAYQMWLLGSTHDPVSAGVMDTDAVAPSTTAFLQDLDQSTSLAFTLEPSGGSETPSGEPFAAFTLE</sequence>
<dbReference type="OrthoDB" id="153510at2"/>
<dbReference type="PANTHER" id="PTHR37461">
    <property type="entry name" value="ANTI-SIGMA-K FACTOR RSKA"/>
    <property type="match status" value="1"/>
</dbReference>